<evidence type="ECO:0000313" key="1">
    <source>
        <dbReference type="EMBL" id="GIX67687.1"/>
    </source>
</evidence>
<gene>
    <name evidence="1" type="ORF">CEXT_713371</name>
</gene>
<protein>
    <submittedName>
        <fullName evidence="1">Uncharacterized protein</fullName>
    </submittedName>
</protein>
<dbReference type="EMBL" id="BPLR01019421">
    <property type="protein sequence ID" value="GIX67687.1"/>
    <property type="molecule type" value="Genomic_DNA"/>
</dbReference>
<sequence length="85" mass="9598">MVCSPELCGTVARKGTLVYSDKALRCNLWWTLGNLQRPPHLWIRAGATAEICICCLFASLRNTLTQMGLRRYSAIPCELEVLFRP</sequence>
<proteinExistence type="predicted"/>
<evidence type="ECO:0000313" key="2">
    <source>
        <dbReference type="Proteomes" id="UP001054945"/>
    </source>
</evidence>
<comment type="caution">
    <text evidence="1">The sequence shown here is derived from an EMBL/GenBank/DDBJ whole genome shotgun (WGS) entry which is preliminary data.</text>
</comment>
<organism evidence="1 2">
    <name type="scientific">Caerostris extrusa</name>
    <name type="common">Bark spider</name>
    <name type="synonym">Caerostris bankana</name>
    <dbReference type="NCBI Taxonomy" id="172846"/>
    <lineage>
        <taxon>Eukaryota</taxon>
        <taxon>Metazoa</taxon>
        <taxon>Ecdysozoa</taxon>
        <taxon>Arthropoda</taxon>
        <taxon>Chelicerata</taxon>
        <taxon>Arachnida</taxon>
        <taxon>Araneae</taxon>
        <taxon>Araneomorphae</taxon>
        <taxon>Entelegynae</taxon>
        <taxon>Araneoidea</taxon>
        <taxon>Araneidae</taxon>
        <taxon>Caerostris</taxon>
    </lineage>
</organism>
<accession>A0AAV4M5F9</accession>
<dbReference type="Proteomes" id="UP001054945">
    <property type="component" value="Unassembled WGS sequence"/>
</dbReference>
<name>A0AAV4M5F9_CAEEX</name>
<dbReference type="AlphaFoldDB" id="A0AAV4M5F9"/>
<keyword evidence="2" id="KW-1185">Reference proteome</keyword>
<reference evidence="1 2" key="1">
    <citation type="submission" date="2021-06" db="EMBL/GenBank/DDBJ databases">
        <title>Caerostris extrusa draft genome.</title>
        <authorList>
            <person name="Kono N."/>
            <person name="Arakawa K."/>
        </authorList>
    </citation>
    <scope>NUCLEOTIDE SEQUENCE [LARGE SCALE GENOMIC DNA]</scope>
</reference>